<dbReference type="PRINTS" id="PR00132">
    <property type="entry name" value="GLHYDRLASE2"/>
</dbReference>
<dbReference type="Pfam" id="PF00703">
    <property type="entry name" value="Glyco_hydro_2"/>
    <property type="match status" value="1"/>
</dbReference>
<dbReference type="InterPro" id="IPR036156">
    <property type="entry name" value="Beta-gal/glucu_dom_sf"/>
</dbReference>
<evidence type="ECO:0000259" key="16">
    <source>
        <dbReference type="Pfam" id="PF02837"/>
    </source>
</evidence>
<name>B4N5Y2_DROWI</name>
<keyword evidence="7 13" id="KW-0732">Signal</keyword>
<dbReference type="OMA" id="IHDHVGW"/>
<evidence type="ECO:0000256" key="4">
    <source>
        <dbReference type="ARBA" id="ARBA00011881"/>
    </source>
</evidence>
<dbReference type="GO" id="GO:0019391">
    <property type="term" value="P:glucuronoside catabolic process"/>
    <property type="evidence" value="ECO:0007669"/>
    <property type="project" value="TreeGrafter"/>
</dbReference>
<dbReference type="FunFam" id="3.20.20.80:FF:000029">
    <property type="entry name" value="Beta-glucuronidase"/>
    <property type="match status" value="1"/>
</dbReference>
<dbReference type="Gene3D" id="2.60.40.10">
    <property type="entry name" value="Immunoglobulins"/>
    <property type="match status" value="1"/>
</dbReference>
<evidence type="ECO:0000256" key="2">
    <source>
        <dbReference type="ARBA" id="ARBA00004371"/>
    </source>
</evidence>
<accession>B4N5Y2</accession>
<sequence>MFKTKRYQVLFLLVSILYFRPVLGQIDDPDLNDGQIYDYGKVKTPTPTVGLLYPRESETREVRSLDGIWRFLKSNASDPLRGVREKWFDKSLSKTGFNLIPMPVPASYNDITVDKEMRDHVGTVWYERTFFVPNSWQKDRRTWLRFGSVHYHALVWLNGHLVMNHSIGHLPFEEDISKFVNFGLENRVTVMCDNRLDNHTIPQGQVHNVTTDDGITQIQGYTFDFFNYAGIHRSVYLYTTSLTHIRDIEIKTQISVDGMGRIDYRLWVERVNATNGISLKVRLLDGDGEMVAHQKNREINHGTLLVPNVKPWWPYLMHPQPGYLYTVEFHITQYTPDKEILLDVYRLPVGIRNLSWDNTTFLINDLPIYLRGFGKHEDSDIRGKGLDNPLIARDFNLLKWIGANAYRTSHYPYSEESMQFADEQGILIIDECSAVNIDLFNPQLLANHMSAIEQLIHRDRNHASAIIWSIANEPRSYKKGAEAYFGAIANYTRSIAQGRPLTAAINSDPKLCQLSQFLDIIGFNRYNAWYQNPGRTDMIVKQLEEEAMACHQRFQKPVIMFEYGADTMEGMHSLPAFIWSEDYQVVLLNKHFEVFDKLHALKWFRGEFVWNFADFKTDQSITRVGGNKKGIFTRDRQPKMVAHLLRLRYWTLARKLNNCPLPKDLLTYFKPSLGHDASEL</sequence>
<dbReference type="Pfam" id="PF02836">
    <property type="entry name" value="Glyco_hydro_2_C"/>
    <property type="match status" value="1"/>
</dbReference>
<dbReference type="GO" id="GO:0004566">
    <property type="term" value="F:beta-glucuronidase activity"/>
    <property type="evidence" value="ECO:0007669"/>
    <property type="project" value="UniProtKB-EC"/>
</dbReference>
<evidence type="ECO:0000256" key="1">
    <source>
        <dbReference type="ARBA" id="ARBA00003025"/>
    </source>
</evidence>
<comment type="subunit">
    <text evidence="4 12">Homotetramer.</text>
</comment>
<dbReference type="FunCoup" id="B4N5Y2">
    <property type="interactions" value="459"/>
</dbReference>
<dbReference type="InterPro" id="IPR013783">
    <property type="entry name" value="Ig-like_fold"/>
</dbReference>
<dbReference type="PANTHER" id="PTHR10066">
    <property type="entry name" value="BETA-GLUCURONIDASE"/>
    <property type="match status" value="1"/>
</dbReference>
<dbReference type="STRING" id="7260.B4N5Y2"/>
<keyword evidence="11 12" id="KW-0326">Glycosidase</keyword>
<comment type="subcellular location">
    <subcellularLocation>
        <location evidence="2">Lysosome</location>
    </subcellularLocation>
</comment>
<dbReference type="InterPro" id="IPR006104">
    <property type="entry name" value="Glyco_hydro_2_N"/>
</dbReference>
<feature type="signal peptide" evidence="13">
    <location>
        <begin position="1"/>
        <end position="24"/>
    </location>
</feature>
<feature type="domain" description="Glycoside hydrolase family 2 catalytic" evidence="15">
    <location>
        <begin position="358"/>
        <end position="652"/>
    </location>
</feature>
<evidence type="ECO:0000256" key="9">
    <source>
        <dbReference type="ARBA" id="ARBA00023180"/>
    </source>
</evidence>
<dbReference type="eggNOG" id="KOG2024">
    <property type="taxonomic scope" value="Eukaryota"/>
</dbReference>
<dbReference type="Pfam" id="PF02837">
    <property type="entry name" value="Glyco_hydro_2_N"/>
    <property type="match status" value="1"/>
</dbReference>
<protein>
    <recommendedName>
        <fullName evidence="6 12">Beta-glucuronidase</fullName>
        <ecNumber evidence="5 12">3.2.1.31</ecNumber>
    </recommendedName>
</protein>
<dbReference type="Gene3D" id="2.60.120.260">
    <property type="entry name" value="Galactose-binding domain-like"/>
    <property type="match status" value="1"/>
</dbReference>
<dbReference type="NCBIfam" id="NF007538">
    <property type="entry name" value="PRK10150.1"/>
    <property type="match status" value="1"/>
</dbReference>
<dbReference type="InterPro" id="IPR006103">
    <property type="entry name" value="Glyco_hydro_2_cat"/>
</dbReference>
<dbReference type="EMBL" id="CH964154">
    <property type="protein sequence ID" value="EDW79771.1"/>
    <property type="molecule type" value="Genomic_DNA"/>
</dbReference>
<dbReference type="FunFam" id="2.60.120.260:FF:000027">
    <property type="entry name" value="Beta-glucuronidase"/>
    <property type="match status" value="1"/>
</dbReference>
<dbReference type="GO" id="GO:0005615">
    <property type="term" value="C:extracellular space"/>
    <property type="evidence" value="ECO:0007669"/>
    <property type="project" value="TreeGrafter"/>
</dbReference>
<evidence type="ECO:0000259" key="14">
    <source>
        <dbReference type="Pfam" id="PF00703"/>
    </source>
</evidence>
<dbReference type="GO" id="GO:0005764">
    <property type="term" value="C:lysosome"/>
    <property type="evidence" value="ECO:0007669"/>
    <property type="project" value="UniProtKB-SubCell"/>
</dbReference>
<dbReference type="InterPro" id="IPR006101">
    <property type="entry name" value="Glyco_hydro_2"/>
</dbReference>
<proteinExistence type="inferred from homology"/>
<dbReference type="Gene3D" id="3.20.20.80">
    <property type="entry name" value="Glycosidases"/>
    <property type="match status" value="1"/>
</dbReference>
<keyword evidence="8 12" id="KW-0378">Hydrolase</keyword>
<dbReference type="EC" id="3.2.1.31" evidence="5 12"/>
<evidence type="ECO:0000256" key="3">
    <source>
        <dbReference type="ARBA" id="ARBA00007401"/>
    </source>
</evidence>
<keyword evidence="10 12" id="KW-0458">Lysosome</keyword>
<dbReference type="SUPFAM" id="SSF51445">
    <property type="entry name" value="(Trans)glycosidases"/>
    <property type="match status" value="1"/>
</dbReference>
<evidence type="ECO:0000256" key="13">
    <source>
        <dbReference type="SAM" id="SignalP"/>
    </source>
</evidence>
<dbReference type="InParanoid" id="B4N5Y2"/>
<feature type="domain" description="Glycosyl hydrolases family 2 sugar binding" evidence="16">
    <location>
        <begin position="62"/>
        <end position="240"/>
    </location>
</feature>
<dbReference type="GO" id="GO:0030246">
    <property type="term" value="F:carbohydrate binding"/>
    <property type="evidence" value="ECO:0007669"/>
    <property type="project" value="TreeGrafter"/>
</dbReference>
<keyword evidence="9" id="KW-0325">Glycoprotein</keyword>
<dbReference type="PANTHER" id="PTHR10066:SF67">
    <property type="entry name" value="BETA-GLUCURONIDASE"/>
    <property type="match status" value="1"/>
</dbReference>
<dbReference type="PROSITE" id="PS00719">
    <property type="entry name" value="GLYCOSYL_HYDROL_F2_1"/>
    <property type="match status" value="1"/>
</dbReference>
<comment type="function">
    <text evidence="1 12">Plays an important role in the degradation of dermatan and keratan sulfates.</text>
</comment>
<dbReference type="SMR" id="B4N5Y2"/>
<feature type="domain" description="Glycoside hydrolase family 2 immunoglobulin-like beta-sandwich" evidence="14">
    <location>
        <begin position="243"/>
        <end position="352"/>
    </location>
</feature>
<evidence type="ECO:0000256" key="6">
    <source>
        <dbReference type="ARBA" id="ARBA00016205"/>
    </source>
</evidence>
<dbReference type="KEGG" id="dwi:6646161"/>
<evidence type="ECO:0000256" key="8">
    <source>
        <dbReference type="ARBA" id="ARBA00022801"/>
    </source>
</evidence>
<dbReference type="InterPro" id="IPR008979">
    <property type="entry name" value="Galactose-bd-like_sf"/>
</dbReference>
<evidence type="ECO:0000259" key="15">
    <source>
        <dbReference type="Pfam" id="PF02836"/>
    </source>
</evidence>
<keyword evidence="18" id="KW-1185">Reference proteome</keyword>
<dbReference type="InterPro" id="IPR017853">
    <property type="entry name" value="GH"/>
</dbReference>
<evidence type="ECO:0000256" key="7">
    <source>
        <dbReference type="ARBA" id="ARBA00022729"/>
    </source>
</evidence>
<dbReference type="GO" id="GO:0005975">
    <property type="term" value="P:carbohydrate metabolic process"/>
    <property type="evidence" value="ECO:0007669"/>
    <property type="project" value="InterPro"/>
</dbReference>
<organism evidence="17 18">
    <name type="scientific">Drosophila willistoni</name>
    <name type="common">Fruit fly</name>
    <dbReference type="NCBI Taxonomy" id="7260"/>
    <lineage>
        <taxon>Eukaryota</taxon>
        <taxon>Metazoa</taxon>
        <taxon>Ecdysozoa</taxon>
        <taxon>Arthropoda</taxon>
        <taxon>Hexapoda</taxon>
        <taxon>Insecta</taxon>
        <taxon>Pterygota</taxon>
        <taxon>Neoptera</taxon>
        <taxon>Endopterygota</taxon>
        <taxon>Diptera</taxon>
        <taxon>Brachycera</taxon>
        <taxon>Muscomorpha</taxon>
        <taxon>Ephydroidea</taxon>
        <taxon>Drosophilidae</taxon>
        <taxon>Drosophila</taxon>
        <taxon>Sophophora</taxon>
    </lineage>
</organism>
<comment type="similarity">
    <text evidence="3 12">Belongs to the glycosyl hydrolase 2 family.</text>
</comment>
<dbReference type="InterPro" id="IPR023230">
    <property type="entry name" value="Glyco_hydro_2_CS"/>
</dbReference>
<evidence type="ECO:0000256" key="5">
    <source>
        <dbReference type="ARBA" id="ARBA00012761"/>
    </source>
</evidence>
<dbReference type="PhylomeDB" id="B4N5Y2"/>
<evidence type="ECO:0000313" key="17">
    <source>
        <dbReference type="EMBL" id="EDW79771.1"/>
    </source>
</evidence>
<feature type="chain" id="PRO_5002819295" description="Beta-glucuronidase" evidence="13">
    <location>
        <begin position="25"/>
        <end position="680"/>
    </location>
</feature>
<gene>
    <name evidence="17" type="primary">Dwil\GK17842</name>
    <name evidence="17" type="ORF">Dwil_GK17842</name>
</gene>
<evidence type="ECO:0000313" key="18">
    <source>
        <dbReference type="Proteomes" id="UP000007798"/>
    </source>
</evidence>
<comment type="activity regulation">
    <text evidence="12">Inhibited by L-aspartic acid.</text>
</comment>
<reference evidence="17 18" key="1">
    <citation type="journal article" date="2007" name="Nature">
        <title>Evolution of genes and genomes on the Drosophila phylogeny.</title>
        <authorList>
            <consortium name="Drosophila 12 Genomes Consortium"/>
            <person name="Clark A.G."/>
            <person name="Eisen M.B."/>
            <person name="Smith D.R."/>
            <person name="Bergman C.M."/>
            <person name="Oliver B."/>
            <person name="Markow T.A."/>
            <person name="Kaufman T.C."/>
            <person name="Kellis M."/>
            <person name="Gelbart W."/>
            <person name="Iyer V.N."/>
            <person name="Pollard D.A."/>
            <person name="Sackton T.B."/>
            <person name="Larracuente A.M."/>
            <person name="Singh N.D."/>
            <person name="Abad J.P."/>
            <person name="Abt D.N."/>
            <person name="Adryan B."/>
            <person name="Aguade M."/>
            <person name="Akashi H."/>
            <person name="Anderson W.W."/>
            <person name="Aquadro C.F."/>
            <person name="Ardell D.H."/>
            <person name="Arguello R."/>
            <person name="Artieri C.G."/>
            <person name="Barbash D.A."/>
            <person name="Barker D."/>
            <person name="Barsanti P."/>
            <person name="Batterham P."/>
            <person name="Batzoglou S."/>
            <person name="Begun D."/>
            <person name="Bhutkar A."/>
            <person name="Blanco E."/>
            <person name="Bosak S.A."/>
            <person name="Bradley R.K."/>
            <person name="Brand A.D."/>
            <person name="Brent M.R."/>
            <person name="Brooks A.N."/>
            <person name="Brown R.H."/>
            <person name="Butlin R.K."/>
            <person name="Caggese C."/>
            <person name="Calvi B.R."/>
            <person name="Bernardo de Carvalho A."/>
            <person name="Caspi A."/>
            <person name="Castrezana S."/>
            <person name="Celniker S.E."/>
            <person name="Chang J.L."/>
            <person name="Chapple C."/>
            <person name="Chatterji S."/>
            <person name="Chinwalla A."/>
            <person name="Civetta A."/>
            <person name="Clifton S.W."/>
            <person name="Comeron J.M."/>
            <person name="Costello J.C."/>
            <person name="Coyne J.A."/>
            <person name="Daub J."/>
            <person name="David R.G."/>
            <person name="Delcher A.L."/>
            <person name="Delehaunty K."/>
            <person name="Do C.B."/>
            <person name="Ebling H."/>
            <person name="Edwards K."/>
            <person name="Eickbush T."/>
            <person name="Evans J.D."/>
            <person name="Filipski A."/>
            <person name="Findeiss S."/>
            <person name="Freyhult E."/>
            <person name="Fulton L."/>
            <person name="Fulton R."/>
            <person name="Garcia A.C."/>
            <person name="Gardiner A."/>
            <person name="Garfield D.A."/>
            <person name="Garvin B.E."/>
            <person name="Gibson G."/>
            <person name="Gilbert D."/>
            <person name="Gnerre S."/>
            <person name="Godfrey J."/>
            <person name="Good R."/>
            <person name="Gotea V."/>
            <person name="Gravely B."/>
            <person name="Greenberg A.J."/>
            <person name="Griffiths-Jones S."/>
            <person name="Gross S."/>
            <person name="Guigo R."/>
            <person name="Gustafson E.A."/>
            <person name="Haerty W."/>
            <person name="Hahn M.W."/>
            <person name="Halligan D.L."/>
            <person name="Halpern A.L."/>
            <person name="Halter G.M."/>
            <person name="Han M.V."/>
            <person name="Heger A."/>
            <person name="Hillier L."/>
            <person name="Hinrichs A.S."/>
            <person name="Holmes I."/>
            <person name="Hoskins R.A."/>
            <person name="Hubisz M.J."/>
            <person name="Hultmark D."/>
            <person name="Huntley M.A."/>
            <person name="Jaffe D.B."/>
            <person name="Jagadeeshan S."/>
            <person name="Jeck W.R."/>
            <person name="Johnson J."/>
            <person name="Jones C.D."/>
            <person name="Jordan W.C."/>
            <person name="Karpen G.H."/>
            <person name="Kataoka E."/>
            <person name="Keightley P.D."/>
            <person name="Kheradpour P."/>
            <person name="Kirkness E.F."/>
            <person name="Koerich L.B."/>
            <person name="Kristiansen K."/>
            <person name="Kudrna D."/>
            <person name="Kulathinal R.J."/>
            <person name="Kumar S."/>
            <person name="Kwok R."/>
            <person name="Lander E."/>
            <person name="Langley C.H."/>
            <person name="Lapoint R."/>
            <person name="Lazzaro B.P."/>
            <person name="Lee S.J."/>
            <person name="Levesque L."/>
            <person name="Li R."/>
            <person name="Lin C.F."/>
            <person name="Lin M.F."/>
            <person name="Lindblad-Toh K."/>
            <person name="Llopart A."/>
            <person name="Long M."/>
            <person name="Low L."/>
            <person name="Lozovsky E."/>
            <person name="Lu J."/>
            <person name="Luo M."/>
            <person name="Machado C.A."/>
            <person name="Makalowski W."/>
            <person name="Marzo M."/>
            <person name="Matsuda M."/>
            <person name="Matzkin L."/>
            <person name="McAllister B."/>
            <person name="McBride C.S."/>
            <person name="McKernan B."/>
            <person name="McKernan K."/>
            <person name="Mendez-Lago M."/>
            <person name="Minx P."/>
            <person name="Mollenhauer M.U."/>
            <person name="Montooth K."/>
            <person name="Mount S.M."/>
            <person name="Mu X."/>
            <person name="Myers E."/>
            <person name="Negre B."/>
            <person name="Newfeld S."/>
            <person name="Nielsen R."/>
            <person name="Noor M.A."/>
            <person name="O'Grady P."/>
            <person name="Pachter L."/>
            <person name="Papaceit M."/>
            <person name="Parisi M.J."/>
            <person name="Parisi M."/>
            <person name="Parts L."/>
            <person name="Pedersen J.S."/>
            <person name="Pesole G."/>
            <person name="Phillippy A.M."/>
            <person name="Ponting C.P."/>
            <person name="Pop M."/>
            <person name="Porcelli D."/>
            <person name="Powell J.R."/>
            <person name="Prohaska S."/>
            <person name="Pruitt K."/>
            <person name="Puig M."/>
            <person name="Quesneville H."/>
            <person name="Ram K.R."/>
            <person name="Rand D."/>
            <person name="Rasmussen M.D."/>
            <person name="Reed L.K."/>
            <person name="Reenan R."/>
            <person name="Reily A."/>
            <person name="Remington K.A."/>
            <person name="Rieger T.T."/>
            <person name="Ritchie M.G."/>
            <person name="Robin C."/>
            <person name="Rogers Y.H."/>
            <person name="Rohde C."/>
            <person name="Rozas J."/>
            <person name="Rubenfield M.J."/>
            <person name="Ruiz A."/>
            <person name="Russo S."/>
            <person name="Salzberg S.L."/>
            <person name="Sanchez-Gracia A."/>
            <person name="Saranga D.J."/>
            <person name="Sato H."/>
            <person name="Schaeffer S.W."/>
            <person name="Schatz M.C."/>
            <person name="Schlenke T."/>
            <person name="Schwartz R."/>
            <person name="Segarra C."/>
            <person name="Singh R.S."/>
            <person name="Sirot L."/>
            <person name="Sirota M."/>
            <person name="Sisneros N.B."/>
            <person name="Smith C.D."/>
            <person name="Smith T.F."/>
            <person name="Spieth J."/>
            <person name="Stage D.E."/>
            <person name="Stark A."/>
            <person name="Stephan W."/>
            <person name="Strausberg R.L."/>
            <person name="Strempel S."/>
            <person name="Sturgill D."/>
            <person name="Sutton G."/>
            <person name="Sutton G.G."/>
            <person name="Tao W."/>
            <person name="Teichmann S."/>
            <person name="Tobari Y.N."/>
            <person name="Tomimura Y."/>
            <person name="Tsolas J.M."/>
            <person name="Valente V.L."/>
            <person name="Venter E."/>
            <person name="Venter J.C."/>
            <person name="Vicario S."/>
            <person name="Vieira F.G."/>
            <person name="Vilella A.J."/>
            <person name="Villasante A."/>
            <person name="Walenz B."/>
            <person name="Wang J."/>
            <person name="Wasserman M."/>
            <person name="Watts T."/>
            <person name="Wilson D."/>
            <person name="Wilson R.K."/>
            <person name="Wing R.A."/>
            <person name="Wolfner M.F."/>
            <person name="Wong A."/>
            <person name="Wong G.K."/>
            <person name="Wu C.I."/>
            <person name="Wu G."/>
            <person name="Yamamoto D."/>
            <person name="Yang H.P."/>
            <person name="Yang S.P."/>
            <person name="Yorke J.A."/>
            <person name="Yoshida K."/>
            <person name="Zdobnov E."/>
            <person name="Zhang P."/>
            <person name="Zhang Y."/>
            <person name="Zimin A.V."/>
            <person name="Baldwin J."/>
            <person name="Abdouelleil A."/>
            <person name="Abdulkadir J."/>
            <person name="Abebe A."/>
            <person name="Abera B."/>
            <person name="Abreu J."/>
            <person name="Acer S.C."/>
            <person name="Aftuck L."/>
            <person name="Alexander A."/>
            <person name="An P."/>
            <person name="Anderson E."/>
            <person name="Anderson S."/>
            <person name="Arachi H."/>
            <person name="Azer M."/>
            <person name="Bachantsang P."/>
            <person name="Barry A."/>
            <person name="Bayul T."/>
            <person name="Berlin A."/>
            <person name="Bessette D."/>
            <person name="Bloom T."/>
            <person name="Blye J."/>
            <person name="Boguslavskiy L."/>
            <person name="Bonnet C."/>
            <person name="Boukhgalter B."/>
            <person name="Bourzgui I."/>
            <person name="Brown A."/>
            <person name="Cahill P."/>
            <person name="Channer S."/>
            <person name="Cheshatsang Y."/>
            <person name="Chuda L."/>
            <person name="Citroen M."/>
            <person name="Collymore A."/>
            <person name="Cooke P."/>
            <person name="Costello M."/>
            <person name="D'Aco K."/>
            <person name="Daza R."/>
            <person name="De Haan G."/>
            <person name="DeGray S."/>
            <person name="DeMaso C."/>
            <person name="Dhargay N."/>
            <person name="Dooley K."/>
            <person name="Dooley E."/>
            <person name="Doricent M."/>
            <person name="Dorje P."/>
            <person name="Dorjee K."/>
            <person name="Dupes A."/>
            <person name="Elong R."/>
            <person name="Falk J."/>
            <person name="Farina A."/>
            <person name="Faro S."/>
            <person name="Ferguson D."/>
            <person name="Fisher S."/>
            <person name="Foley C.D."/>
            <person name="Franke A."/>
            <person name="Friedrich D."/>
            <person name="Gadbois L."/>
            <person name="Gearin G."/>
            <person name="Gearin C.R."/>
            <person name="Giannoukos G."/>
            <person name="Goode T."/>
            <person name="Graham J."/>
            <person name="Grandbois E."/>
            <person name="Grewal S."/>
            <person name="Gyaltsen K."/>
            <person name="Hafez N."/>
            <person name="Hagos B."/>
            <person name="Hall J."/>
            <person name="Henson C."/>
            <person name="Hollinger A."/>
            <person name="Honan T."/>
            <person name="Huard M.D."/>
            <person name="Hughes L."/>
            <person name="Hurhula B."/>
            <person name="Husby M.E."/>
            <person name="Kamat A."/>
            <person name="Kanga B."/>
            <person name="Kashin S."/>
            <person name="Khazanovich D."/>
            <person name="Kisner P."/>
            <person name="Lance K."/>
            <person name="Lara M."/>
            <person name="Lee W."/>
            <person name="Lennon N."/>
            <person name="Letendre F."/>
            <person name="LeVine R."/>
            <person name="Lipovsky A."/>
            <person name="Liu X."/>
            <person name="Liu J."/>
            <person name="Liu S."/>
            <person name="Lokyitsang T."/>
            <person name="Lokyitsang Y."/>
            <person name="Lubonja R."/>
            <person name="Lui A."/>
            <person name="MacDonald P."/>
            <person name="Magnisalis V."/>
            <person name="Maru K."/>
            <person name="Matthews C."/>
            <person name="McCusker W."/>
            <person name="McDonough S."/>
            <person name="Mehta T."/>
            <person name="Meldrim J."/>
            <person name="Meneus L."/>
            <person name="Mihai O."/>
            <person name="Mihalev A."/>
            <person name="Mihova T."/>
            <person name="Mittelman R."/>
            <person name="Mlenga V."/>
            <person name="Montmayeur A."/>
            <person name="Mulrain L."/>
            <person name="Navidi A."/>
            <person name="Naylor J."/>
            <person name="Negash T."/>
            <person name="Nguyen T."/>
            <person name="Nguyen N."/>
            <person name="Nicol R."/>
            <person name="Norbu C."/>
            <person name="Norbu N."/>
            <person name="Novod N."/>
            <person name="O'Neill B."/>
            <person name="Osman S."/>
            <person name="Markiewicz E."/>
            <person name="Oyono O.L."/>
            <person name="Patti C."/>
            <person name="Phunkhang P."/>
            <person name="Pierre F."/>
            <person name="Priest M."/>
            <person name="Raghuraman S."/>
            <person name="Rege F."/>
            <person name="Reyes R."/>
            <person name="Rise C."/>
            <person name="Rogov P."/>
            <person name="Ross K."/>
            <person name="Ryan E."/>
            <person name="Settipalli S."/>
            <person name="Shea T."/>
            <person name="Sherpa N."/>
            <person name="Shi L."/>
            <person name="Shih D."/>
            <person name="Sparrow T."/>
            <person name="Spaulding J."/>
            <person name="Stalker J."/>
            <person name="Stange-Thomann N."/>
            <person name="Stavropoulos S."/>
            <person name="Stone C."/>
            <person name="Strader C."/>
            <person name="Tesfaye S."/>
            <person name="Thomson T."/>
            <person name="Thoulutsang Y."/>
            <person name="Thoulutsang D."/>
            <person name="Topham K."/>
            <person name="Topping I."/>
            <person name="Tsamla T."/>
            <person name="Vassiliev H."/>
            <person name="Vo A."/>
            <person name="Wangchuk T."/>
            <person name="Wangdi T."/>
            <person name="Weiand M."/>
            <person name="Wilkinson J."/>
            <person name="Wilson A."/>
            <person name="Yadav S."/>
            <person name="Young G."/>
            <person name="Yu Q."/>
            <person name="Zembek L."/>
            <person name="Zhong D."/>
            <person name="Zimmer A."/>
            <person name="Zwirko Z."/>
            <person name="Jaffe D.B."/>
            <person name="Alvarez P."/>
            <person name="Brockman W."/>
            <person name="Butler J."/>
            <person name="Chin C."/>
            <person name="Gnerre S."/>
            <person name="Grabherr M."/>
            <person name="Kleber M."/>
            <person name="Mauceli E."/>
            <person name="MacCallum I."/>
        </authorList>
    </citation>
    <scope>NUCLEOTIDE SEQUENCE [LARGE SCALE GENOMIC DNA]</scope>
    <source>
        <strain evidence="18">Tucson 14030-0811.24</strain>
    </source>
</reference>
<dbReference type="FunFam" id="2.60.40.10:FF:000628">
    <property type="entry name" value="Beta-glucuronidase"/>
    <property type="match status" value="1"/>
</dbReference>
<dbReference type="OrthoDB" id="408532at2759"/>
<dbReference type="InterPro" id="IPR006102">
    <property type="entry name" value="Ig-like_GH2"/>
</dbReference>
<comment type="catalytic activity">
    <reaction evidence="12">
        <text>a beta-D-glucuronoside + H2O = D-glucuronate + an alcohol</text>
        <dbReference type="Rhea" id="RHEA:17633"/>
        <dbReference type="ChEBI" id="CHEBI:15377"/>
        <dbReference type="ChEBI" id="CHEBI:30879"/>
        <dbReference type="ChEBI" id="CHEBI:58720"/>
        <dbReference type="ChEBI" id="CHEBI:83411"/>
        <dbReference type="EC" id="3.2.1.31"/>
    </reaction>
</comment>
<evidence type="ECO:0000256" key="10">
    <source>
        <dbReference type="ARBA" id="ARBA00023228"/>
    </source>
</evidence>
<dbReference type="SUPFAM" id="SSF49303">
    <property type="entry name" value="beta-Galactosidase/glucuronidase domain"/>
    <property type="match status" value="1"/>
</dbReference>
<evidence type="ECO:0000256" key="12">
    <source>
        <dbReference type="RuleBase" id="RU361154"/>
    </source>
</evidence>
<dbReference type="Proteomes" id="UP000007798">
    <property type="component" value="Unassembled WGS sequence"/>
</dbReference>
<dbReference type="AlphaFoldDB" id="B4N5Y2"/>
<dbReference type="HOGENOM" id="CLU_006501_6_1_1"/>
<evidence type="ECO:0000256" key="11">
    <source>
        <dbReference type="ARBA" id="ARBA00023295"/>
    </source>
</evidence>
<dbReference type="SUPFAM" id="SSF49785">
    <property type="entry name" value="Galactose-binding domain-like"/>
    <property type="match status" value="1"/>
</dbReference>